<comment type="caution">
    <text evidence="1">The sequence shown here is derived from an EMBL/GenBank/DDBJ whole genome shotgun (WGS) entry which is preliminary data.</text>
</comment>
<dbReference type="AlphaFoldDB" id="A0A9D1RXN3"/>
<dbReference type="InterPro" id="IPR022291">
    <property type="entry name" value="Bacteriocin_synth_cyclodeHase"/>
</dbReference>
<dbReference type="NCBIfam" id="TIGR03882">
    <property type="entry name" value="cyclo_dehyd_2"/>
    <property type="match status" value="1"/>
</dbReference>
<reference evidence="1" key="1">
    <citation type="journal article" date="2021" name="PeerJ">
        <title>Extensive microbial diversity within the chicken gut microbiome revealed by metagenomics and culture.</title>
        <authorList>
            <person name="Gilroy R."/>
            <person name="Ravi A."/>
            <person name="Getino M."/>
            <person name="Pursley I."/>
            <person name="Horton D.L."/>
            <person name="Alikhan N.F."/>
            <person name="Baker D."/>
            <person name="Gharbi K."/>
            <person name="Hall N."/>
            <person name="Watson M."/>
            <person name="Adriaenssens E.M."/>
            <person name="Foster-Nyarko E."/>
            <person name="Jarju S."/>
            <person name="Secka A."/>
            <person name="Antonio M."/>
            <person name="Oren A."/>
            <person name="Chaudhuri R.R."/>
            <person name="La Ragione R."/>
            <person name="Hildebrand F."/>
            <person name="Pallen M.J."/>
        </authorList>
    </citation>
    <scope>NUCLEOTIDE SEQUENCE</scope>
    <source>
        <strain evidence="1">4376</strain>
    </source>
</reference>
<dbReference type="Gene3D" id="3.40.50.720">
    <property type="entry name" value="NAD(P)-binding Rossmann-like Domain"/>
    <property type="match status" value="1"/>
</dbReference>
<organism evidence="1 2">
    <name type="scientific">Candidatus Corynebacterium gallistercoris</name>
    <dbReference type="NCBI Taxonomy" id="2838530"/>
    <lineage>
        <taxon>Bacteria</taxon>
        <taxon>Bacillati</taxon>
        <taxon>Actinomycetota</taxon>
        <taxon>Actinomycetes</taxon>
        <taxon>Mycobacteriales</taxon>
        <taxon>Corynebacteriaceae</taxon>
        <taxon>Corynebacterium</taxon>
    </lineage>
</organism>
<protein>
    <submittedName>
        <fullName evidence="1">TOMM leader peptide-binding protein</fullName>
    </submittedName>
</protein>
<dbReference type="EMBL" id="DXFZ01000087">
    <property type="protein sequence ID" value="HIW96198.1"/>
    <property type="molecule type" value="Genomic_DNA"/>
</dbReference>
<reference evidence="1" key="2">
    <citation type="submission" date="2021-04" db="EMBL/GenBank/DDBJ databases">
        <authorList>
            <person name="Gilroy R."/>
        </authorList>
    </citation>
    <scope>NUCLEOTIDE SEQUENCE</scope>
    <source>
        <strain evidence="1">4376</strain>
    </source>
</reference>
<evidence type="ECO:0000313" key="2">
    <source>
        <dbReference type="Proteomes" id="UP000824189"/>
    </source>
</evidence>
<accession>A0A9D1RXN3</accession>
<evidence type="ECO:0000313" key="1">
    <source>
        <dbReference type="EMBL" id="HIW96198.1"/>
    </source>
</evidence>
<name>A0A9D1RXN3_9CORY</name>
<sequence>MIVVSAGTVILARPGVGIQFGIIPAQAVVLPLPRRVNAGSVLRAFEAARTPVTHANLNSRLMRCGMEAVVASNIIEELLRAGILHHSPTHQPITVLRTGHAAEALCEELSRLTIPAALRNRPRGTRDEVTVMTSGLFPTTDLHLELMEQRAIHLPAGIIGGRVTIGPLMYPGHTACFTCIDSHYEAEDAAWKAIRMQATAKPEAGDESSTAQLAHTLARVIHTHLVGWITDGCDPQAIPQWLGARVTVDPLEGVTRRQTFAPAPGCPSCALAALAQA</sequence>
<proteinExistence type="predicted"/>
<dbReference type="Proteomes" id="UP000824189">
    <property type="component" value="Unassembled WGS sequence"/>
</dbReference>
<gene>
    <name evidence="1" type="ORF">H9867_06930</name>
</gene>